<feature type="region of interest" description="Disordered" evidence="1">
    <location>
        <begin position="160"/>
        <end position="181"/>
    </location>
</feature>
<sequence>MRRLGLAPAVIATALIAITISPLLTACQDTAGGSPQAAASGASATTASSAASSATSSASVPPSATTSSRPGDTDAPPTMTNTALPTTPPPPSGPVVCGQVPVPATGGQATVIADAGPGGPVPCADALRIVRTYLREAPSRGQGSAGVLDVEGWECATASMGSTTPGRATCRKDGRSVHTGQ</sequence>
<feature type="compositionally biased region" description="Low complexity" evidence="1">
    <location>
        <begin position="76"/>
        <end position="85"/>
    </location>
</feature>
<feature type="compositionally biased region" description="Basic and acidic residues" evidence="1">
    <location>
        <begin position="170"/>
        <end position="181"/>
    </location>
</feature>
<feature type="compositionally biased region" description="Low complexity" evidence="1">
    <location>
        <begin position="52"/>
        <end position="68"/>
    </location>
</feature>
<proteinExistence type="predicted"/>
<gene>
    <name evidence="3" type="ORF">LX15_003765</name>
</gene>
<evidence type="ECO:0000256" key="1">
    <source>
        <dbReference type="SAM" id="MobiDB-lite"/>
    </source>
</evidence>
<accession>A0ABT1HX11</accession>
<protein>
    <recommendedName>
        <fullName evidence="5">Secreted protein</fullName>
    </recommendedName>
</protein>
<reference evidence="3 4" key="1">
    <citation type="submission" date="2022-06" db="EMBL/GenBank/DDBJ databases">
        <title>Genomic Encyclopedia of Archaeal and Bacterial Type Strains, Phase II (KMG-II): from individual species to whole genera.</title>
        <authorList>
            <person name="Goeker M."/>
        </authorList>
    </citation>
    <scope>NUCLEOTIDE SEQUENCE [LARGE SCALE GENOMIC DNA]</scope>
    <source>
        <strain evidence="3 4">DSM 40477</strain>
    </source>
</reference>
<evidence type="ECO:0000313" key="4">
    <source>
        <dbReference type="Proteomes" id="UP001205311"/>
    </source>
</evidence>
<dbReference type="Proteomes" id="UP001205311">
    <property type="component" value="Unassembled WGS sequence"/>
</dbReference>
<keyword evidence="4" id="KW-1185">Reference proteome</keyword>
<feature type="signal peptide" evidence="2">
    <location>
        <begin position="1"/>
        <end position="26"/>
    </location>
</feature>
<keyword evidence="2" id="KW-0732">Signal</keyword>
<name>A0ABT1HX11_STRSD</name>
<evidence type="ECO:0008006" key="5">
    <source>
        <dbReference type="Google" id="ProtNLM"/>
    </source>
</evidence>
<feature type="region of interest" description="Disordered" evidence="1">
    <location>
        <begin position="52"/>
        <end position="99"/>
    </location>
</feature>
<dbReference type="PROSITE" id="PS51257">
    <property type="entry name" value="PROKAR_LIPOPROTEIN"/>
    <property type="match status" value="1"/>
</dbReference>
<dbReference type="RefSeq" id="WP_253670929.1">
    <property type="nucleotide sequence ID" value="NZ_JAMTCP010000022.1"/>
</dbReference>
<feature type="chain" id="PRO_5045326670" description="Secreted protein" evidence="2">
    <location>
        <begin position="27"/>
        <end position="181"/>
    </location>
</feature>
<evidence type="ECO:0000256" key="2">
    <source>
        <dbReference type="SAM" id="SignalP"/>
    </source>
</evidence>
<evidence type="ECO:0000313" key="3">
    <source>
        <dbReference type="EMBL" id="MCP2260054.1"/>
    </source>
</evidence>
<organism evidence="3 4">
    <name type="scientific">Streptoalloteichus tenebrarius (strain ATCC 17920 / DSM 40477 / JCM 4838 / CBS 697.72 / NBRC 16177 / NCIMB 11028 / NRRL B-12390 / A12253. 1 / ISP 5477)</name>
    <name type="common">Streptomyces tenebrarius</name>
    <dbReference type="NCBI Taxonomy" id="1933"/>
    <lineage>
        <taxon>Bacteria</taxon>
        <taxon>Bacillati</taxon>
        <taxon>Actinomycetota</taxon>
        <taxon>Actinomycetes</taxon>
        <taxon>Pseudonocardiales</taxon>
        <taxon>Pseudonocardiaceae</taxon>
        <taxon>Streptoalloteichus</taxon>
    </lineage>
</organism>
<comment type="caution">
    <text evidence="3">The sequence shown here is derived from an EMBL/GenBank/DDBJ whole genome shotgun (WGS) entry which is preliminary data.</text>
</comment>
<dbReference type="EMBL" id="JAMTCP010000022">
    <property type="protein sequence ID" value="MCP2260054.1"/>
    <property type="molecule type" value="Genomic_DNA"/>
</dbReference>